<evidence type="ECO:0000313" key="3">
    <source>
        <dbReference type="Proteomes" id="UP000466345"/>
    </source>
</evidence>
<dbReference type="Proteomes" id="UP000466345">
    <property type="component" value="Unassembled WGS sequence"/>
</dbReference>
<evidence type="ECO:0000256" key="1">
    <source>
        <dbReference type="SAM" id="MobiDB-lite"/>
    </source>
</evidence>
<dbReference type="AlphaFoldDB" id="A0A7K0CAJ0"/>
<dbReference type="InterPro" id="IPR000415">
    <property type="entry name" value="Nitroreductase-like"/>
</dbReference>
<dbReference type="OrthoDB" id="8156917at2"/>
<dbReference type="SUPFAM" id="SSF55469">
    <property type="entry name" value="FMN-dependent nitroreductase-like"/>
    <property type="match status" value="2"/>
</dbReference>
<sequence length="325" mass="34958">MTPVPFDARLLEELIGAAVAAPSVFNTQPWRFRLDTHSGELEVRAVPGRQLRHLDPSGRALHLSVGAAVYNLRVAASHHGWEPSVRLLPDPRQTDLLAAVRLTGPVPAGSRIRAGLYGAIGSRHSSRFPFSDARPPRAVLTELREAAQDEGATLVLADAGQAAGLMRLTAEAERRNNKDPERREESRRWIREGSGDGLSGAALGVRDAAGRVPVRDHTAGRGTALPAAAYESDPLVAVLVTAHDERADWLGAGQALQNVLLRAARHTVQTSLFHQAVEWPDLRAELLPETARPGFTQMLIRLGYGPLGPGTPRRPVSEVLDNGAG</sequence>
<feature type="region of interest" description="Disordered" evidence="1">
    <location>
        <begin position="172"/>
        <end position="193"/>
    </location>
</feature>
<proteinExistence type="predicted"/>
<dbReference type="NCBIfam" id="NF047509">
    <property type="entry name" value="Rv3131_FMN_oxido"/>
    <property type="match status" value="1"/>
</dbReference>
<evidence type="ECO:0000313" key="2">
    <source>
        <dbReference type="EMBL" id="MQY10162.1"/>
    </source>
</evidence>
<dbReference type="PANTHER" id="PTHR23026:SF123">
    <property type="entry name" value="NAD(P)H NITROREDUCTASE RV3131-RELATED"/>
    <property type="match status" value="1"/>
</dbReference>
<accession>A0A7K0CAJ0</accession>
<comment type="caution">
    <text evidence="2">The sequence shown here is derived from an EMBL/GenBank/DDBJ whole genome shotgun (WGS) entry which is preliminary data.</text>
</comment>
<gene>
    <name evidence="2" type="ORF">SRB5_02690</name>
</gene>
<protein>
    <submittedName>
        <fullName evidence="2">Putative NAD(P)H nitroreductase</fullName>
    </submittedName>
</protein>
<dbReference type="Gene3D" id="3.40.109.10">
    <property type="entry name" value="NADH Oxidase"/>
    <property type="match status" value="2"/>
</dbReference>
<dbReference type="PANTHER" id="PTHR23026">
    <property type="entry name" value="NADPH NITROREDUCTASE"/>
    <property type="match status" value="1"/>
</dbReference>
<name>A0A7K0CAJ0_9ACTN</name>
<keyword evidence="3" id="KW-1185">Reference proteome</keyword>
<dbReference type="GO" id="GO:0016491">
    <property type="term" value="F:oxidoreductase activity"/>
    <property type="evidence" value="ECO:0007669"/>
    <property type="project" value="InterPro"/>
</dbReference>
<organism evidence="2 3">
    <name type="scientific">Streptomyces smaragdinus</name>
    <dbReference type="NCBI Taxonomy" id="2585196"/>
    <lineage>
        <taxon>Bacteria</taxon>
        <taxon>Bacillati</taxon>
        <taxon>Actinomycetota</taxon>
        <taxon>Actinomycetes</taxon>
        <taxon>Kitasatosporales</taxon>
        <taxon>Streptomycetaceae</taxon>
        <taxon>Streptomyces</taxon>
    </lineage>
</organism>
<dbReference type="InterPro" id="IPR050627">
    <property type="entry name" value="Nitroreductase/BluB"/>
</dbReference>
<dbReference type="EMBL" id="WEGJ01000001">
    <property type="protein sequence ID" value="MQY10162.1"/>
    <property type="molecule type" value="Genomic_DNA"/>
</dbReference>
<dbReference type="RefSeq" id="WP_153449513.1">
    <property type="nucleotide sequence ID" value="NZ_WEGJ01000001.1"/>
</dbReference>
<reference evidence="2 3" key="1">
    <citation type="submission" date="2019-10" db="EMBL/GenBank/DDBJ databases">
        <title>Streptomyces smaragdinus sp. nov. and Streptomyces fabii sp. nov., isolated from the gut of fungus growing-termite Macrotermes natalensis.</title>
        <authorList>
            <person name="Schwitalla J."/>
            <person name="Benndorf R."/>
            <person name="Martin K."/>
            <person name="De Beer W."/>
            <person name="Kaster A.-K."/>
            <person name="Vollmers J."/>
            <person name="Poulsen M."/>
            <person name="Beemelmanns C."/>
        </authorList>
    </citation>
    <scope>NUCLEOTIDE SEQUENCE [LARGE SCALE GENOMIC DNA]</scope>
    <source>
        <strain evidence="2 3">RB5</strain>
    </source>
</reference>